<dbReference type="VEuPathDB" id="TriTrypDB:ECC02_010892"/>
<gene>
    <name evidence="2" type="ORF">ECC02_010892</name>
</gene>
<dbReference type="AlphaFoldDB" id="A0A7J6XQS3"/>
<evidence type="ECO:0000313" key="3">
    <source>
        <dbReference type="Proteomes" id="UP000583944"/>
    </source>
</evidence>
<sequence>MFYGKYLRCAWQKSAVTLPFILHSAFTYHLEARSHHSSVSLPVLLVPLHWRKLSPHIPLTVHCGTQINHTAWVRCHPANKSQETPHCLVWHRPQYYYACERVFFQTRTWPHHTPVKTFGPSHAKEWSERTAGKATPAAMSSPHTQTHRCPAYHQKQKYQRNMSHPNCKSQVRLQHTLPPPGRVRPLAARRSKWDHQKHQFGSIRPPPQQSRSPFLTKAKACSGAADGGMHSRRVMDCRGKHATAMRPSFGKPKKKHVSRSPREQQTLNRIQLHYCGHPHSQHECDNAGQKARNNSTHPSHKGYAASVLPSTIIPPHITPLHIRSKKAHTVYTTLEVPKDQNRITGALPSSQCWVESSIILVAASPRSYGVALRCRHTFPFPFRSPSRRRK</sequence>
<proteinExistence type="predicted"/>
<dbReference type="EMBL" id="JABDHM010000212">
    <property type="protein sequence ID" value="KAF5216350.1"/>
    <property type="molecule type" value="Genomic_DNA"/>
</dbReference>
<evidence type="ECO:0000256" key="1">
    <source>
        <dbReference type="SAM" id="MobiDB-lite"/>
    </source>
</evidence>
<feature type="region of interest" description="Disordered" evidence="1">
    <location>
        <begin position="279"/>
        <end position="300"/>
    </location>
</feature>
<comment type="caution">
    <text evidence="2">The sequence shown here is derived from an EMBL/GenBank/DDBJ whole genome shotgun (WGS) entry which is preliminary data.</text>
</comment>
<dbReference type="Proteomes" id="UP000583944">
    <property type="component" value="Unassembled WGS sequence"/>
</dbReference>
<feature type="region of interest" description="Disordered" evidence="1">
    <location>
        <begin position="243"/>
        <end position="263"/>
    </location>
</feature>
<name>A0A7J6XQS3_TRYCR</name>
<protein>
    <submittedName>
        <fullName evidence="2">Uncharacterized protein</fullName>
    </submittedName>
</protein>
<reference evidence="2 3" key="1">
    <citation type="journal article" date="2019" name="Genome Biol. Evol.">
        <title>Nanopore Sequencing Significantly Improves Genome Assembly of the Protozoan Parasite Trypanosoma cruzi.</title>
        <authorList>
            <person name="Diaz-Viraque F."/>
            <person name="Pita S."/>
            <person name="Greif G."/>
            <person name="de Souza R.C.M."/>
            <person name="Iraola G."/>
            <person name="Robello C."/>
        </authorList>
    </citation>
    <scope>NUCLEOTIDE SEQUENCE [LARGE SCALE GENOMIC DNA]</scope>
    <source>
        <strain evidence="2 3">Berenice</strain>
    </source>
</reference>
<evidence type="ECO:0000313" key="2">
    <source>
        <dbReference type="EMBL" id="KAF5216350.1"/>
    </source>
</evidence>
<accession>A0A7J6XQS3</accession>
<organism evidence="2 3">
    <name type="scientific">Trypanosoma cruzi</name>
    <dbReference type="NCBI Taxonomy" id="5693"/>
    <lineage>
        <taxon>Eukaryota</taxon>
        <taxon>Discoba</taxon>
        <taxon>Euglenozoa</taxon>
        <taxon>Kinetoplastea</taxon>
        <taxon>Metakinetoplastina</taxon>
        <taxon>Trypanosomatida</taxon>
        <taxon>Trypanosomatidae</taxon>
        <taxon>Trypanosoma</taxon>
        <taxon>Schizotrypanum</taxon>
    </lineage>
</organism>